<accession>A0A2M8P206</accession>
<dbReference type="NCBIfam" id="TIGR03127">
    <property type="entry name" value="RuMP_HxlB"/>
    <property type="match status" value="1"/>
</dbReference>
<keyword evidence="3" id="KW-0413">Isomerase</keyword>
<dbReference type="PROSITE" id="PS51464">
    <property type="entry name" value="SIS"/>
    <property type="match status" value="1"/>
</dbReference>
<dbReference type="EMBL" id="PGTK01000003">
    <property type="protein sequence ID" value="PJF31585.1"/>
    <property type="molecule type" value="Genomic_DNA"/>
</dbReference>
<evidence type="ECO:0000256" key="1">
    <source>
        <dbReference type="ARBA" id="ARBA00009235"/>
    </source>
</evidence>
<feature type="domain" description="SIS" evidence="2">
    <location>
        <begin position="24"/>
        <end position="167"/>
    </location>
</feature>
<comment type="caution">
    <text evidence="3">The sequence shown here is derived from an EMBL/GenBank/DDBJ whole genome shotgun (WGS) entry which is preliminary data.</text>
</comment>
<dbReference type="PANTHER" id="PTHR43443">
    <property type="entry name" value="3-HEXULOSE-6-PHOSPHATE ISOMERASE"/>
    <property type="match status" value="1"/>
</dbReference>
<dbReference type="InterPro" id="IPR017552">
    <property type="entry name" value="PHI/rmpB"/>
</dbReference>
<protein>
    <submittedName>
        <fullName evidence="3">6-phospho-3-hexuloisomerase</fullName>
    </submittedName>
</protein>
<evidence type="ECO:0000313" key="3">
    <source>
        <dbReference type="EMBL" id="PJF31585.1"/>
    </source>
</evidence>
<dbReference type="AlphaFoldDB" id="A0A2M8P206"/>
<dbReference type="GO" id="GO:0097367">
    <property type="term" value="F:carbohydrate derivative binding"/>
    <property type="evidence" value="ECO:0007669"/>
    <property type="project" value="InterPro"/>
</dbReference>
<dbReference type="Proteomes" id="UP000228921">
    <property type="component" value="Unassembled WGS sequence"/>
</dbReference>
<reference evidence="3 4" key="1">
    <citation type="submission" date="2017-11" db="EMBL/GenBank/DDBJ databases">
        <title>Evolution of Phototrophy in the Chloroflexi Phylum Driven by Horizontal Gene Transfer.</title>
        <authorList>
            <person name="Ward L.M."/>
            <person name="Hemp J."/>
            <person name="Shih P.M."/>
            <person name="Mcglynn S.E."/>
            <person name="Fischer W."/>
        </authorList>
    </citation>
    <scope>NUCLEOTIDE SEQUENCE [LARGE SCALE GENOMIC DNA]</scope>
    <source>
        <strain evidence="3">CP2_2F</strain>
    </source>
</reference>
<comment type="similarity">
    <text evidence="1">Belongs to the SIS family. PHI subfamily.</text>
</comment>
<dbReference type="GO" id="GO:0016853">
    <property type="term" value="F:isomerase activity"/>
    <property type="evidence" value="ECO:0007669"/>
    <property type="project" value="UniProtKB-KW"/>
</dbReference>
<sequence>MARQALSEIGAVFEQVKSEAARLMCDTIMAARRIATYGVGREGLMMKALCMRLMHLGFDAHVVGDMTTPHLGEGDLLIVSAGPGEFSTVLALMGVAKRDGARTMCITAQPGGRAPSQADVVIHLPAQTMANDTGGNTSLLPMGSLYEAVQLVFFDLISIMLRELTGQTPDQMRARHTNLE</sequence>
<dbReference type="Gene3D" id="3.40.50.10490">
    <property type="entry name" value="Glucose-6-phosphate isomerase like protein, domain 1"/>
    <property type="match status" value="1"/>
</dbReference>
<proteinExistence type="inferred from homology"/>
<dbReference type="SUPFAM" id="SSF53697">
    <property type="entry name" value="SIS domain"/>
    <property type="match status" value="1"/>
</dbReference>
<organism evidence="3 4">
    <name type="scientific">Candidatus Thermofonsia Clade 1 bacterium</name>
    <dbReference type="NCBI Taxonomy" id="2364210"/>
    <lineage>
        <taxon>Bacteria</taxon>
        <taxon>Bacillati</taxon>
        <taxon>Chloroflexota</taxon>
        <taxon>Candidatus Thermofontia</taxon>
        <taxon>Candidatus Thermofonsia Clade 1</taxon>
    </lineage>
</organism>
<dbReference type="PANTHER" id="PTHR43443:SF1">
    <property type="entry name" value="3-HEXULOSE-6-PHOSPHATE ISOMERASE"/>
    <property type="match status" value="1"/>
</dbReference>
<gene>
    <name evidence="3" type="ORF">CUN51_03685</name>
</gene>
<dbReference type="InterPro" id="IPR046348">
    <property type="entry name" value="SIS_dom_sf"/>
</dbReference>
<dbReference type="Pfam" id="PF01380">
    <property type="entry name" value="SIS"/>
    <property type="match status" value="1"/>
</dbReference>
<evidence type="ECO:0000313" key="4">
    <source>
        <dbReference type="Proteomes" id="UP000228921"/>
    </source>
</evidence>
<dbReference type="CDD" id="cd05005">
    <property type="entry name" value="SIS_PHI"/>
    <property type="match status" value="1"/>
</dbReference>
<evidence type="ECO:0000259" key="2">
    <source>
        <dbReference type="PROSITE" id="PS51464"/>
    </source>
</evidence>
<name>A0A2M8P206_9CHLR</name>
<dbReference type="GO" id="GO:1901135">
    <property type="term" value="P:carbohydrate derivative metabolic process"/>
    <property type="evidence" value="ECO:0007669"/>
    <property type="project" value="InterPro"/>
</dbReference>
<dbReference type="InterPro" id="IPR001347">
    <property type="entry name" value="SIS_dom"/>
</dbReference>